<accession>A0AAU7Y4X3</accession>
<dbReference type="Pfam" id="PF13676">
    <property type="entry name" value="TIR_2"/>
    <property type="match status" value="1"/>
</dbReference>
<protein>
    <submittedName>
        <fullName evidence="2">TIR domain-containing protein</fullName>
    </submittedName>
</protein>
<dbReference type="SUPFAM" id="SSF52540">
    <property type="entry name" value="P-loop containing nucleoside triphosphate hydrolases"/>
    <property type="match status" value="1"/>
</dbReference>
<dbReference type="EMBL" id="CP158373">
    <property type="protein sequence ID" value="XBY63845.1"/>
    <property type="molecule type" value="Genomic_DNA"/>
</dbReference>
<dbReference type="Gene3D" id="1.25.40.10">
    <property type="entry name" value="Tetratricopeptide repeat domain"/>
    <property type="match status" value="1"/>
</dbReference>
<dbReference type="RefSeq" id="WP_350447217.1">
    <property type="nucleotide sequence ID" value="NZ_CP158373.1"/>
</dbReference>
<dbReference type="InterPro" id="IPR000157">
    <property type="entry name" value="TIR_dom"/>
</dbReference>
<sequence>MKFFLSHSSADKHIVEKVYEQLGASLCHYDVATFDNTSFLPEQIYEALNESTHFILFASKKALSSNWVKGELKTAFSQWMKAKIRHAMVFIIDEGERSEVPQWLQDYVIIEHPSAAHISCRILSAFDNWESENGNEPPFYRHQEVMQLEKAVSVEPNKLPTTLMLCGIDGYGRKQLANELYKRRYPGLSKRKLMFSLENHDSEVNLFRHVLGITSLLSPVELSNKTREFLNLQQTERYKLVVDYIIDATRAGQALYVDVGAAGLDDNGKISDWLEGIIHQLPRNTYPRLILISARKPIYLSAQSAEVICLQKIEPLPKEESKLLFSWWLNKLNISSPLEIVDDFIEYVDGRPKSIEIAARTLATVEPSQLSKQHLNIANDIQAQASELLKALESNRTANLILAIIAYSGYISEVDLIESIKSLPDQNEIEINKSLALLISYGFILQDSISIKIPSYLKRAARNLLNSSDYKNALEPAIAHLINANKNIDLNEKTNVSTIEDFCIASLRKGQHSIIGVESLILPSQCLRLAKEYYDKQDYSTSFELCETAYRNRLALTDESALEALRFKGLSAARLNKQIELADVLSSFSHHKNSIKSKRLHAFITGFNYRLSGDFDSALVALTNAYNSKGEGDIHILRELCFLHYISGDLNTAENLIKTAFKNTDSNSYITQMYIKVLLAHGKSYAEHEEQFILGLINRLENDRTRRGNVASLMMRAELYFVSGNISAANGVLESMADATPVKILKAKIQIKEGKFAPARENLSKLKVSTASSQEGQRQTSMPEICGALIEAAAGISLSDGLHELERNAKHLPAKLLNYWKNLFTQEFAFTQKKPTTGQLKFLGKI</sequence>
<dbReference type="SUPFAM" id="SSF52200">
    <property type="entry name" value="Toll/Interleukin receptor TIR domain"/>
    <property type="match status" value="1"/>
</dbReference>
<organism evidence="2">
    <name type="scientific">Pseudomonas solani</name>
    <dbReference type="NCBI Taxonomy" id="2731552"/>
    <lineage>
        <taxon>Bacteria</taxon>
        <taxon>Pseudomonadati</taxon>
        <taxon>Pseudomonadota</taxon>
        <taxon>Gammaproteobacteria</taxon>
        <taxon>Pseudomonadales</taxon>
        <taxon>Pseudomonadaceae</taxon>
        <taxon>Pseudomonas</taxon>
    </lineage>
</organism>
<gene>
    <name evidence="2" type="ORF">ABS648_28580</name>
</gene>
<reference evidence="2" key="1">
    <citation type="submission" date="2023-08" db="EMBL/GenBank/DDBJ databases">
        <title>Increased levels of nutrients transform a symbiont into a lethal pathobiont.</title>
        <authorList>
            <person name="Lachnit T."/>
            <person name="Ulrich L."/>
            <person name="Willmer F.M."/>
            <person name="Hasenbein T."/>
            <person name="Steiner L.X."/>
            <person name="Wolters M."/>
            <person name="Herbst E.M."/>
            <person name="Deines P."/>
        </authorList>
    </citation>
    <scope>NUCLEOTIDE SEQUENCE</scope>
    <source>
        <strain evidence="2">T3</strain>
    </source>
</reference>
<dbReference type="InterPro" id="IPR011990">
    <property type="entry name" value="TPR-like_helical_dom_sf"/>
</dbReference>
<dbReference type="AlphaFoldDB" id="A0AAU7Y4X3"/>
<feature type="domain" description="TIR" evidence="1">
    <location>
        <begin position="3"/>
        <end position="107"/>
    </location>
</feature>
<dbReference type="InterPro" id="IPR035897">
    <property type="entry name" value="Toll_tir_struct_dom_sf"/>
</dbReference>
<dbReference type="GO" id="GO:0007165">
    <property type="term" value="P:signal transduction"/>
    <property type="evidence" value="ECO:0007669"/>
    <property type="project" value="InterPro"/>
</dbReference>
<name>A0AAU7Y4X3_9PSED</name>
<evidence type="ECO:0000313" key="2">
    <source>
        <dbReference type="EMBL" id="XBY63845.1"/>
    </source>
</evidence>
<evidence type="ECO:0000259" key="1">
    <source>
        <dbReference type="Pfam" id="PF13676"/>
    </source>
</evidence>
<proteinExistence type="predicted"/>
<dbReference type="Gene3D" id="3.40.50.10140">
    <property type="entry name" value="Toll/interleukin-1 receptor homology (TIR) domain"/>
    <property type="match status" value="1"/>
</dbReference>
<dbReference type="InterPro" id="IPR027417">
    <property type="entry name" value="P-loop_NTPase"/>
</dbReference>